<dbReference type="Gene3D" id="2.130.10.10">
    <property type="entry name" value="YVTN repeat-like/Quinoprotein amine dehydrogenase"/>
    <property type="match status" value="2"/>
</dbReference>
<gene>
    <name evidence="4" type="ORF">A3K89_07640</name>
</gene>
<keyword evidence="5" id="KW-1185">Reference proteome</keyword>
<feature type="chain" id="PRO_5008079725" evidence="2">
    <location>
        <begin position="27"/>
        <end position="435"/>
    </location>
</feature>
<dbReference type="SUPFAM" id="SSF50998">
    <property type="entry name" value="Quinoprotein alcohol dehydrogenase-like"/>
    <property type="match status" value="1"/>
</dbReference>
<dbReference type="PANTHER" id="PTHR34512:SF30">
    <property type="entry name" value="OUTER MEMBRANE PROTEIN ASSEMBLY FACTOR BAMB"/>
    <property type="match status" value="1"/>
</dbReference>
<dbReference type="PROSITE" id="PS51257">
    <property type="entry name" value="PROKAR_LIPOPROTEIN"/>
    <property type="match status" value="1"/>
</dbReference>
<dbReference type="InterPro" id="IPR015943">
    <property type="entry name" value="WD40/YVTN_repeat-like_dom_sf"/>
</dbReference>
<reference evidence="4 5" key="1">
    <citation type="submission" date="2016-03" db="EMBL/GenBank/DDBJ databases">
        <title>Genome sequence of Rhodococcus kyotonensis KB10.</title>
        <authorList>
            <person name="Jeong H."/>
            <person name="Hong C.E."/>
            <person name="Jo S.H."/>
            <person name="Park J.M."/>
        </authorList>
    </citation>
    <scope>NUCLEOTIDE SEQUENCE [LARGE SCALE GENOMIC DNA]</scope>
    <source>
        <strain evidence="4 5">KB10</strain>
    </source>
</reference>
<protein>
    <submittedName>
        <fullName evidence="4">Cell surface protein</fullName>
    </submittedName>
</protein>
<dbReference type="InterPro" id="IPR018391">
    <property type="entry name" value="PQQ_b-propeller_rpt"/>
</dbReference>
<dbReference type="Proteomes" id="UP000077519">
    <property type="component" value="Unassembled WGS sequence"/>
</dbReference>
<feature type="domain" description="Pyrrolo-quinoline quinone repeat" evidence="3">
    <location>
        <begin position="267"/>
        <end position="411"/>
    </location>
</feature>
<accession>A0A177YBS5</accession>
<dbReference type="SMART" id="SM00564">
    <property type="entry name" value="PQQ"/>
    <property type="match status" value="2"/>
</dbReference>
<organism evidence="4 5">
    <name type="scientific">Rhodococcoides kyotonense</name>
    <dbReference type="NCBI Taxonomy" id="398843"/>
    <lineage>
        <taxon>Bacteria</taxon>
        <taxon>Bacillati</taxon>
        <taxon>Actinomycetota</taxon>
        <taxon>Actinomycetes</taxon>
        <taxon>Mycobacteriales</taxon>
        <taxon>Nocardiaceae</taxon>
        <taxon>Rhodococcoides</taxon>
    </lineage>
</organism>
<sequence length="435" mass="44438">MRGGRATFARAAAVATAALVASTACGGSDTVDAFAPGAWPAAHGDYRNSSSTGHDGSTDVELQWSRPLGGAVGSPISIAASGQMFVGTYSDAGCNLFSFEMDSGRKRWCNRVGPSVPTATPLVDSVANVYVGDDGGFSSFNEHGQLRWRTPVYGVPRSAQFLGDGSVLAVTHLGQVNVLDTQTGQLTVPIHDLIEPPSFLESPDTNFLAPTTGLDDCTIGSPECPVGAGPAVDLDTGSIYLVLWRPGAIAPQLVSLSYDAHATPSITERWSSELLPAAVTSSPVLSADGQTVYVADVDGRLTAYGAGDGASKWAYGAGFGVSASPSVSADGSIVPSGGDGIVQSIRDDGDHATQVWARDDLKQAGGPVQSADGVVHTVVRRGDDLVLTSLDGSSGETLSESTLPGAQGSTVGTSVGPEGQMVTSTNLGEIFTYAP</sequence>
<dbReference type="Pfam" id="PF13360">
    <property type="entry name" value="PQQ_2"/>
    <property type="match status" value="2"/>
</dbReference>
<feature type="region of interest" description="Disordered" evidence="1">
    <location>
        <begin position="390"/>
        <end position="421"/>
    </location>
</feature>
<proteinExistence type="predicted"/>
<feature type="domain" description="Pyrrolo-quinoline quinone repeat" evidence="3">
    <location>
        <begin position="62"/>
        <end position="186"/>
    </location>
</feature>
<keyword evidence="2" id="KW-0732">Signal</keyword>
<feature type="signal peptide" evidence="2">
    <location>
        <begin position="1"/>
        <end position="26"/>
    </location>
</feature>
<dbReference type="InterPro" id="IPR002372">
    <property type="entry name" value="PQQ_rpt_dom"/>
</dbReference>
<name>A0A177YBS5_9NOCA</name>
<evidence type="ECO:0000256" key="1">
    <source>
        <dbReference type="SAM" id="MobiDB-lite"/>
    </source>
</evidence>
<evidence type="ECO:0000313" key="5">
    <source>
        <dbReference type="Proteomes" id="UP000077519"/>
    </source>
</evidence>
<evidence type="ECO:0000259" key="3">
    <source>
        <dbReference type="Pfam" id="PF13360"/>
    </source>
</evidence>
<dbReference type="PANTHER" id="PTHR34512">
    <property type="entry name" value="CELL SURFACE PROTEIN"/>
    <property type="match status" value="1"/>
</dbReference>
<dbReference type="EMBL" id="LVHI01000023">
    <property type="protein sequence ID" value="OAK52659.1"/>
    <property type="molecule type" value="Genomic_DNA"/>
</dbReference>
<dbReference type="AlphaFoldDB" id="A0A177YBS5"/>
<feature type="compositionally biased region" description="Polar residues" evidence="1">
    <location>
        <begin position="390"/>
        <end position="413"/>
    </location>
</feature>
<dbReference type="InterPro" id="IPR011047">
    <property type="entry name" value="Quinoprotein_ADH-like_sf"/>
</dbReference>
<evidence type="ECO:0000256" key="2">
    <source>
        <dbReference type="SAM" id="SignalP"/>
    </source>
</evidence>
<evidence type="ECO:0000313" key="4">
    <source>
        <dbReference type="EMBL" id="OAK52659.1"/>
    </source>
</evidence>
<comment type="caution">
    <text evidence="4">The sequence shown here is derived from an EMBL/GenBank/DDBJ whole genome shotgun (WGS) entry which is preliminary data.</text>
</comment>